<protein>
    <submittedName>
        <fullName evidence="2">Uncharacterized protein</fullName>
    </submittedName>
</protein>
<dbReference type="OrthoDB" id="2943498at2"/>
<gene>
    <name evidence="2" type="ORF">JCM9152_3147</name>
</gene>
<dbReference type="RefSeq" id="WP_035345634.1">
    <property type="nucleotide sequence ID" value="NZ_BAUU01000022.1"/>
</dbReference>
<dbReference type="AlphaFoldDB" id="W4QHR7"/>
<evidence type="ECO:0000256" key="1">
    <source>
        <dbReference type="SAM" id="SignalP"/>
    </source>
</evidence>
<keyword evidence="3" id="KW-1185">Reference proteome</keyword>
<feature type="chain" id="PRO_5039089981" evidence="1">
    <location>
        <begin position="25"/>
        <end position="69"/>
    </location>
</feature>
<accession>W4QHR7</accession>
<feature type="signal peptide" evidence="1">
    <location>
        <begin position="1"/>
        <end position="24"/>
    </location>
</feature>
<proteinExistence type="predicted"/>
<name>W4QHR7_9BACI</name>
<evidence type="ECO:0000313" key="3">
    <source>
        <dbReference type="Proteomes" id="UP000018895"/>
    </source>
</evidence>
<comment type="caution">
    <text evidence="2">The sequence shown here is derived from an EMBL/GenBank/DDBJ whole genome shotgun (WGS) entry which is preliminary data.</text>
</comment>
<keyword evidence="1" id="KW-0732">Signal</keyword>
<dbReference type="Proteomes" id="UP000018895">
    <property type="component" value="Unassembled WGS sequence"/>
</dbReference>
<organism evidence="2 3">
    <name type="scientific">Halalkalibacter hemicellulosilyticusJCM 9152</name>
    <dbReference type="NCBI Taxonomy" id="1236971"/>
    <lineage>
        <taxon>Bacteria</taxon>
        <taxon>Bacillati</taxon>
        <taxon>Bacillota</taxon>
        <taxon>Bacilli</taxon>
        <taxon>Bacillales</taxon>
        <taxon>Bacillaceae</taxon>
        <taxon>Halalkalibacter</taxon>
    </lineage>
</organism>
<dbReference type="EMBL" id="BAUU01000022">
    <property type="protein sequence ID" value="GAE31665.1"/>
    <property type="molecule type" value="Genomic_DNA"/>
</dbReference>
<evidence type="ECO:0000313" key="2">
    <source>
        <dbReference type="EMBL" id="GAE31665.1"/>
    </source>
</evidence>
<reference evidence="2" key="1">
    <citation type="journal article" date="2014" name="Genome Announc.">
        <title>Draft Genome Sequences of Three Alkaliphilic Bacillus Strains, Bacillus wakoensis JCM 9140T, Bacillus akibai JCM 9157T, and Bacillus hemicellulosilyticus JCM 9152T.</title>
        <authorList>
            <person name="Yuki M."/>
            <person name="Oshima K."/>
            <person name="Suda W."/>
            <person name="Oshida Y."/>
            <person name="Kitamura K."/>
            <person name="Iida T."/>
            <person name="Hattori M."/>
            <person name="Ohkuma M."/>
        </authorList>
    </citation>
    <scope>NUCLEOTIDE SEQUENCE [LARGE SCALE GENOMIC DNA]</scope>
    <source>
        <strain evidence="2">JCM 9152</strain>
    </source>
</reference>
<sequence length="69" mass="8182">MSKRQKCLAAVSLFLVLFSSGWYAHEYNERQIHLKGLDTYQIQQLDDGIDRTGPFKPREYIRIGPRNRR</sequence>